<dbReference type="EMBL" id="MU266383">
    <property type="protein sequence ID" value="KAH7926424.1"/>
    <property type="molecule type" value="Genomic_DNA"/>
</dbReference>
<reference evidence="1" key="1">
    <citation type="journal article" date="2021" name="New Phytol.">
        <title>Evolutionary innovations through gain and loss of genes in the ectomycorrhizal Boletales.</title>
        <authorList>
            <person name="Wu G."/>
            <person name="Miyauchi S."/>
            <person name="Morin E."/>
            <person name="Kuo A."/>
            <person name="Drula E."/>
            <person name="Varga T."/>
            <person name="Kohler A."/>
            <person name="Feng B."/>
            <person name="Cao Y."/>
            <person name="Lipzen A."/>
            <person name="Daum C."/>
            <person name="Hundley H."/>
            <person name="Pangilinan J."/>
            <person name="Johnson J."/>
            <person name="Barry K."/>
            <person name="LaButti K."/>
            <person name="Ng V."/>
            <person name="Ahrendt S."/>
            <person name="Min B."/>
            <person name="Choi I.G."/>
            <person name="Park H."/>
            <person name="Plett J.M."/>
            <person name="Magnuson J."/>
            <person name="Spatafora J.W."/>
            <person name="Nagy L.G."/>
            <person name="Henrissat B."/>
            <person name="Grigoriev I.V."/>
            <person name="Yang Z.L."/>
            <person name="Xu J."/>
            <person name="Martin F.M."/>
        </authorList>
    </citation>
    <scope>NUCLEOTIDE SEQUENCE</scope>
    <source>
        <strain evidence="1">KUC20120723A-06</strain>
    </source>
</reference>
<sequence length="1086" mass="117927">MDPNFVQGLHNLLVQSATSNDTVLLKAATSQLNTEYYKNPGCISALASILASSPDFAVRQLAAVEMRKRVNQKSGDLWTQLPADERQQIKDKFPDLILAEQNKLVRHSAARVVAAIASVEIPLGSWPQLLPWLHQSCMSPQVTHREVGVYILFTVLENIVEGFQEHLQSFFKLFESLLVDPESIEVRITTVRALGVIAQYIDSDDKADIKSFQALLPAMIQVVGQSLETGDEAGARQLFDVFETLLILEIPILGPHIAELAAFLLQCGGNRNLDGELRVLALNALNWTVQYKKSKIQSQNLAAAILEGLMPIATEPEPEDSDDDAPCRSALRIIDGLATNLPPSQVFPALRTLIQQYFSSPDPNNRRGAMLALGVSVEGCSEYMTPLMAHVWPVIQAGLGDADNSVRKASCVAVSCLCEWLEDECVAKHAELVPAIMTLVHDPATQRSACTALDALLEILHDVIEQYLGLIMEQLAGLLDTAPIPVKTVVTGAIGSAAHASKEKFLPYFQPTMDRLQHFLVLTGEGEETELRGIAMDAVGTFAEAVGVSVFRPYFADMMKQAFQGLDMGSARLRECSFLFFGVMARVFGEEFAPYLPNVVPPLLNSCRQAEHGEENSAAFSNTEAAAAFASGSSPSSAISIIDETDANGNPEIEVEDVDLDKLLEVNSAIAVEKEIAADTIGTLFAATREHFLPFVEQCTLELVSLLTHYYEGIRKSATDSLLEIVRTFYDLGNYPEWQAGRAVETPLSNSVKELIGHSIVPLLEMYESEDNKSVVASLCVGLAETINKIGPAFVENHLDNICSIAVQVLEQKALCQQDPDQEESDEAPEDQAEYDSVLISSAGDLVSALAGALGADFAQAFGTFFPLISKYYKRSRSLSDRSSSIGCLAEIIAGMKNSITPSTEPLLELFYRALSDPEAEVQSNACFAVGLLVENSEVDLSAQYLPLLSALHPLFNVGPDASAAKLNAKDNAAGAVARLIIRNSAVVPLDQVLPVLIEALPLKNDYLENRPVFRALFQLFRSNPQSLYPHMDRLLAVFAHVLDPSGPDQVGDETRAELITLIGALNGEDPARIQAAGLGVYVPGP</sequence>
<gene>
    <name evidence="1" type="ORF">BV22DRAFT_1104334</name>
</gene>
<evidence type="ECO:0000313" key="1">
    <source>
        <dbReference type="EMBL" id="KAH7926424.1"/>
    </source>
</evidence>
<dbReference type="Proteomes" id="UP000790709">
    <property type="component" value="Unassembled WGS sequence"/>
</dbReference>
<protein>
    <submittedName>
        <fullName evidence="1">ARM repeat-containing protein</fullName>
    </submittedName>
</protein>
<organism evidence="1 2">
    <name type="scientific">Leucogyrophana mollusca</name>
    <dbReference type="NCBI Taxonomy" id="85980"/>
    <lineage>
        <taxon>Eukaryota</taxon>
        <taxon>Fungi</taxon>
        <taxon>Dikarya</taxon>
        <taxon>Basidiomycota</taxon>
        <taxon>Agaricomycotina</taxon>
        <taxon>Agaricomycetes</taxon>
        <taxon>Agaricomycetidae</taxon>
        <taxon>Boletales</taxon>
        <taxon>Boletales incertae sedis</taxon>
        <taxon>Leucogyrophana</taxon>
    </lineage>
</organism>
<accession>A0ACB8BLF5</accession>
<name>A0ACB8BLF5_9AGAM</name>
<keyword evidence="2" id="KW-1185">Reference proteome</keyword>
<comment type="caution">
    <text evidence="1">The sequence shown here is derived from an EMBL/GenBank/DDBJ whole genome shotgun (WGS) entry which is preliminary data.</text>
</comment>
<proteinExistence type="predicted"/>
<evidence type="ECO:0000313" key="2">
    <source>
        <dbReference type="Proteomes" id="UP000790709"/>
    </source>
</evidence>